<organism evidence="10 11">
    <name type="scientific">Desulfobacter hydrogenophilus</name>
    <dbReference type="NCBI Taxonomy" id="2291"/>
    <lineage>
        <taxon>Bacteria</taxon>
        <taxon>Pseudomonadati</taxon>
        <taxon>Thermodesulfobacteriota</taxon>
        <taxon>Desulfobacteria</taxon>
        <taxon>Desulfobacterales</taxon>
        <taxon>Desulfobacteraceae</taxon>
        <taxon>Desulfobacter</taxon>
    </lineage>
</organism>
<dbReference type="GO" id="GO:0008168">
    <property type="term" value="F:methyltransferase activity"/>
    <property type="evidence" value="ECO:0007669"/>
    <property type="project" value="UniProtKB-KW"/>
</dbReference>
<dbReference type="CDD" id="cd02440">
    <property type="entry name" value="AdoMet_MTases"/>
    <property type="match status" value="1"/>
</dbReference>
<name>A0A328FA99_9BACT</name>
<feature type="transmembrane region" description="Helical" evidence="6">
    <location>
        <begin position="268"/>
        <end position="287"/>
    </location>
</feature>
<dbReference type="Proteomes" id="UP000248798">
    <property type="component" value="Unassembled WGS sequence"/>
</dbReference>
<feature type="transmembrane region" description="Helical" evidence="6">
    <location>
        <begin position="359"/>
        <end position="379"/>
    </location>
</feature>
<dbReference type="EMBL" id="QLNI01000029">
    <property type="protein sequence ID" value="RAM01299.1"/>
    <property type="molecule type" value="Genomic_DNA"/>
</dbReference>
<evidence type="ECO:0000256" key="3">
    <source>
        <dbReference type="ARBA" id="ARBA00022692"/>
    </source>
</evidence>
<evidence type="ECO:0000256" key="4">
    <source>
        <dbReference type="ARBA" id="ARBA00022989"/>
    </source>
</evidence>
<reference evidence="9 12" key="2">
    <citation type="submission" date="2019-02" db="EMBL/GenBank/DDBJ databases">
        <title>Complete genome sequence of Desulfobacter hydrogenophilus AcRS1.</title>
        <authorList>
            <person name="Marietou A."/>
            <person name="Lund M.B."/>
            <person name="Marshall I.P.G."/>
            <person name="Schreiber L."/>
            <person name="Jorgensen B."/>
        </authorList>
    </citation>
    <scope>NUCLEOTIDE SEQUENCE [LARGE SCALE GENOMIC DNA]</scope>
    <source>
        <strain evidence="9 12">AcRS1</strain>
    </source>
</reference>
<feature type="transmembrane region" description="Helical" evidence="6">
    <location>
        <begin position="683"/>
        <end position="702"/>
    </location>
</feature>
<dbReference type="Gene3D" id="1.20.1640.10">
    <property type="entry name" value="Multidrug efflux transporter AcrB transmembrane domain"/>
    <property type="match status" value="2"/>
</dbReference>
<gene>
    <name evidence="10" type="ORF">DO021_14590</name>
    <name evidence="9" type="ORF">EYB58_10445</name>
</gene>
<feature type="transmembrane region" description="Helical" evidence="6">
    <location>
        <begin position="779"/>
        <end position="801"/>
    </location>
</feature>
<evidence type="ECO:0000313" key="11">
    <source>
        <dbReference type="Proteomes" id="UP000248798"/>
    </source>
</evidence>
<feature type="transmembrane region" description="Helical" evidence="6">
    <location>
        <begin position="427"/>
        <end position="454"/>
    </location>
</feature>
<dbReference type="InterPro" id="IPR029063">
    <property type="entry name" value="SAM-dependent_MTases_sf"/>
</dbReference>
<proteinExistence type="predicted"/>
<feature type="transmembrane region" description="Helical" evidence="6">
    <location>
        <begin position="320"/>
        <end position="343"/>
    </location>
</feature>
<dbReference type="SUPFAM" id="SSF53335">
    <property type="entry name" value="S-adenosyl-L-methionine-dependent methyltransferases"/>
    <property type="match status" value="1"/>
</dbReference>
<feature type="transmembrane region" description="Helical" evidence="6">
    <location>
        <begin position="748"/>
        <end position="767"/>
    </location>
</feature>
<feature type="transmembrane region" description="Helical" evidence="6">
    <location>
        <begin position="714"/>
        <end position="736"/>
    </location>
</feature>
<dbReference type="InterPro" id="IPR050545">
    <property type="entry name" value="Mycobact_MmpL"/>
</dbReference>
<comment type="subcellular location">
    <subcellularLocation>
        <location evidence="1">Cell membrane</location>
        <topology evidence="1">Multi-pass membrane protein</topology>
    </subcellularLocation>
</comment>
<dbReference type="GO" id="GO:0005886">
    <property type="term" value="C:plasma membrane"/>
    <property type="evidence" value="ECO:0007669"/>
    <property type="project" value="UniProtKB-SubCell"/>
</dbReference>
<keyword evidence="2" id="KW-1003">Cell membrane</keyword>
<dbReference type="Gene3D" id="3.40.50.150">
    <property type="entry name" value="Vaccinia Virus protein VP39"/>
    <property type="match status" value="1"/>
</dbReference>
<dbReference type="InterPro" id="IPR041698">
    <property type="entry name" value="Methyltransf_25"/>
</dbReference>
<dbReference type="EMBL" id="CP036313">
    <property type="protein sequence ID" value="QBH13304.1"/>
    <property type="molecule type" value="Genomic_DNA"/>
</dbReference>
<evidence type="ECO:0000256" key="6">
    <source>
        <dbReference type="SAM" id="Phobius"/>
    </source>
</evidence>
<protein>
    <submittedName>
        <fullName evidence="10">MMPL family protein</fullName>
    </submittedName>
    <submittedName>
        <fullName evidence="9">Methyltransferase domain-containing protein</fullName>
    </submittedName>
</protein>
<keyword evidence="5 6" id="KW-0472">Membrane</keyword>
<dbReference type="Pfam" id="PF03176">
    <property type="entry name" value="MMPL"/>
    <property type="match status" value="1"/>
</dbReference>
<keyword evidence="4 6" id="KW-1133">Transmembrane helix</keyword>
<evidence type="ECO:0000313" key="9">
    <source>
        <dbReference type="EMBL" id="QBH13304.1"/>
    </source>
</evidence>
<keyword evidence="12" id="KW-1185">Reference proteome</keyword>
<dbReference type="Pfam" id="PF13649">
    <property type="entry name" value="Methyltransf_25"/>
    <property type="match status" value="1"/>
</dbReference>
<dbReference type="SUPFAM" id="SSF82866">
    <property type="entry name" value="Multidrug efflux transporter AcrB transmembrane domain"/>
    <property type="match status" value="2"/>
</dbReference>
<feature type="transmembrane region" description="Helical" evidence="6">
    <location>
        <begin position="654"/>
        <end position="676"/>
    </location>
</feature>
<keyword evidence="9" id="KW-0489">Methyltransferase</keyword>
<evidence type="ECO:0000256" key="2">
    <source>
        <dbReference type="ARBA" id="ARBA00022475"/>
    </source>
</evidence>
<dbReference type="GO" id="GO:0032259">
    <property type="term" value="P:methylation"/>
    <property type="evidence" value="ECO:0007669"/>
    <property type="project" value="UniProtKB-KW"/>
</dbReference>
<evidence type="ECO:0000313" key="10">
    <source>
        <dbReference type="EMBL" id="RAM01299.1"/>
    </source>
</evidence>
<dbReference type="RefSeq" id="WP_111957955.1">
    <property type="nucleotide sequence ID" value="NZ_CP036313.1"/>
</dbReference>
<dbReference type="AlphaFoldDB" id="A0A328FA99"/>
<dbReference type="OrthoDB" id="9780358at2"/>
<dbReference type="PANTHER" id="PTHR33406:SF13">
    <property type="entry name" value="MEMBRANE PROTEIN YDFJ"/>
    <property type="match status" value="1"/>
</dbReference>
<feature type="transmembrane region" description="Helical" evidence="6">
    <location>
        <begin position="12"/>
        <end position="31"/>
    </location>
</feature>
<dbReference type="Proteomes" id="UP000293902">
    <property type="component" value="Chromosome"/>
</dbReference>
<keyword evidence="3 6" id="KW-0812">Transmembrane</keyword>
<evidence type="ECO:0000259" key="7">
    <source>
        <dbReference type="Pfam" id="PF03176"/>
    </source>
</evidence>
<keyword evidence="9" id="KW-0808">Transferase</keyword>
<feature type="domain" description="Membrane transport protein MMPL" evidence="7">
    <location>
        <begin position="189"/>
        <end position="414"/>
    </location>
</feature>
<dbReference type="PANTHER" id="PTHR33406">
    <property type="entry name" value="MEMBRANE PROTEIN MJ1562-RELATED"/>
    <property type="match status" value="1"/>
</dbReference>
<evidence type="ECO:0000256" key="1">
    <source>
        <dbReference type="ARBA" id="ARBA00004651"/>
    </source>
</evidence>
<accession>A0A328FA99</accession>
<evidence type="ECO:0000256" key="5">
    <source>
        <dbReference type="ARBA" id="ARBA00023136"/>
    </source>
</evidence>
<feature type="transmembrane region" description="Helical" evidence="6">
    <location>
        <begin position="294"/>
        <end position="314"/>
    </location>
</feature>
<dbReference type="InterPro" id="IPR004869">
    <property type="entry name" value="MMPL_dom"/>
</dbReference>
<feature type="transmembrane region" description="Helical" evidence="6">
    <location>
        <begin position="391"/>
        <end position="415"/>
    </location>
</feature>
<evidence type="ECO:0000259" key="8">
    <source>
        <dbReference type="Pfam" id="PF13649"/>
    </source>
</evidence>
<evidence type="ECO:0000313" key="12">
    <source>
        <dbReference type="Proteomes" id="UP000293902"/>
    </source>
</evidence>
<feature type="domain" description="Methyltransferase" evidence="8">
    <location>
        <begin position="867"/>
        <end position="960"/>
    </location>
</feature>
<reference evidence="10 11" key="1">
    <citation type="submission" date="2018-06" db="EMBL/GenBank/DDBJ databases">
        <title>Complete Genome Sequence of Desulfobacter hydrogenophilus (DSM3380).</title>
        <authorList>
            <person name="Marietou A."/>
            <person name="Schreiber L."/>
            <person name="Marshall I."/>
            <person name="Jorgensen B."/>
        </authorList>
    </citation>
    <scope>NUCLEOTIDE SEQUENCE [LARGE SCALE GENOMIC DNA]</scope>
    <source>
        <strain evidence="10 11">DSM 3380</strain>
    </source>
</reference>
<sequence>MVNSKKQEKQLNIGLLIITILAAAFMLFVSFQRLHVETDITASLPAHNPVIHDALYFFDHHPIQDRVVISAGLGTRDPERLVKFAAIVEEKLWASGLFSSVGMDHYQEIMPELMTLVVKTLPVQFTRTQLETQVAPRLTPGAVRETLSQTYSRLLSLDEIGSSEFIAVDPLGLKNIVLARLKSLAPVDDFNIYKGKLLSRDSQHCLIMATPKGSGTDSKFSTRAMELIHTIQTQAQIQFSRPGEHAVLTSVGAFRAAYDNEKIIKHDVQTAILIATAAIILLLCLAFPRPWIGLLALVPAMFGTIAGLFTYSLLYDNISLIVLGFGGAIISITIDHGITYLLFLDQPRKTSGRQASTEVRAVGLIATLTTVCAFLSLGMSDFKILEELGKFTALGMGFSFVFIHSLFPRIVPVLYPAKPRALPLQRLVNALIIPGNGGAWFALAVTLVLMWFAWPVFHVDLSAMSTVSRETRDADTKFYETWGKGFTGKSHLMLTADSVPELQDLSDQLADRVSAIQTQGIPASGTTLSMIFPGKIKKQENHEAWVQFWSKERISAFTQNLSREAERLGFTRDAFDPFLNLLVPTDLPAGPVVIPQALYPIMGISQARATGGHWAWTTSVMRNPDVDVKSFYETFSKVATVFEPQLFSTTLGTLLYTTFVKMFFIIAGAVLILLFIFFLDIKLTIITMLPVFFAFIGTLGTMKLLGHNLDIPSLMLSIIVFGIGIDFSLFFVRAYQRYRDESHPSVELIRLAVFMAGISTMIGFGVMCLAEHSLLQSAGLASLLGIGFCLAGAFLVLPPLLRRYFILSTAKSTVFQKPGTSVASRILARYRTAEAYPRMFARFKLKLDPMFRELPDILTDRDNVSRIMDIGTGLGVPACFLLERFPQARIFGIEPDPESRRIGAMAVSERGRVDLGSAPDLPAVSEPVHLALMLDMAHFLTPDEFRQTLEKIRAAITPGGTLIIRAIISPAAKPTLVWHIEALKLKLKGVVPHYLSVQAITDLINAADFRMEYTKVSGNNPETVWFVAKVSP</sequence>